<dbReference type="InterPro" id="IPR029068">
    <property type="entry name" value="Glyas_Bleomycin-R_OHBP_Dase"/>
</dbReference>
<name>A0A9X2CVB9_9BACI</name>
<dbReference type="AlphaFoldDB" id="A0A9X2CVB9"/>
<dbReference type="PANTHER" id="PTHR34109">
    <property type="entry name" value="BNAUNNG04460D PROTEIN-RELATED"/>
    <property type="match status" value="1"/>
</dbReference>
<dbReference type="Proteomes" id="UP001139150">
    <property type="component" value="Unassembled WGS sequence"/>
</dbReference>
<dbReference type="SUPFAM" id="SSF54593">
    <property type="entry name" value="Glyoxalase/Bleomycin resistance protein/Dihydroxybiphenyl dioxygenase"/>
    <property type="match status" value="1"/>
</dbReference>
<gene>
    <name evidence="1" type="ORF">MF646_16835</name>
</gene>
<proteinExistence type="predicted"/>
<protein>
    <recommendedName>
        <fullName evidence="3">VOC domain-containing protein</fullName>
    </recommendedName>
</protein>
<dbReference type="Gene3D" id="3.30.720.120">
    <property type="match status" value="1"/>
</dbReference>
<organism evidence="1 2">
    <name type="scientific">Halalkalibacter alkaliphilus</name>
    <dbReference type="NCBI Taxonomy" id="2917993"/>
    <lineage>
        <taxon>Bacteria</taxon>
        <taxon>Bacillati</taxon>
        <taxon>Bacillota</taxon>
        <taxon>Bacilli</taxon>
        <taxon>Bacillales</taxon>
        <taxon>Bacillaceae</taxon>
        <taxon>Halalkalibacter</taxon>
    </lineage>
</organism>
<evidence type="ECO:0000313" key="1">
    <source>
        <dbReference type="EMBL" id="MCL7748790.1"/>
    </source>
</evidence>
<reference evidence="1" key="1">
    <citation type="submission" date="2022-02" db="EMBL/GenBank/DDBJ databases">
        <title>Halalkalibacter sp. nov. isolated from Lonar Lake, India.</title>
        <authorList>
            <person name="Joshi A."/>
            <person name="Thite S."/>
            <person name="Lodha T."/>
        </authorList>
    </citation>
    <scope>NUCLEOTIDE SEQUENCE</scope>
    <source>
        <strain evidence="1">MEB205</strain>
    </source>
</reference>
<evidence type="ECO:0000313" key="2">
    <source>
        <dbReference type="Proteomes" id="UP001139150"/>
    </source>
</evidence>
<dbReference type="PANTHER" id="PTHR34109:SF1">
    <property type="entry name" value="VOC DOMAIN-CONTAINING PROTEIN"/>
    <property type="match status" value="1"/>
</dbReference>
<keyword evidence="2" id="KW-1185">Reference proteome</keyword>
<sequence>MKNQQVNQTIVPYFMVLNATQFIEFTGEVFQSEVISVNRLGDTEGVVHAEMKIGESTVYFADTSYDGSCGPGVCGDLRNDGLVPIQMYIYVEDVVDTYEKAIKARAISLMEVTEDEDGGYMAGFVDPFSNLWWIQSKK</sequence>
<comment type="caution">
    <text evidence="1">The sequence shown here is derived from an EMBL/GenBank/DDBJ whole genome shotgun (WGS) entry which is preliminary data.</text>
</comment>
<evidence type="ECO:0008006" key="3">
    <source>
        <dbReference type="Google" id="ProtNLM"/>
    </source>
</evidence>
<accession>A0A9X2CVB9</accession>
<dbReference type="EMBL" id="JAKRYL010000019">
    <property type="protein sequence ID" value="MCL7748790.1"/>
    <property type="molecule type" value="Genomic_DNA"/>
</dbReference>
<dbReference type="Gene3D" id="3.30.720.110">
    <property type="match status" value="1"/>
</dbReference>
<dbReference type="RefSeq" id="WP_250097678.1">
    <property type="nucleotide sequence ID" value="NZ_JAKRYL010000019.1"/>
</dbReference>